<organism evidence="3 4">
    <name type="scientific">Singulisphaera acidiphila (strain ATCC BAA-1392 / DSM 18658 / VKM B-2454 / MOB10)</name>
    <dbReference type="NCBI Taxonomy" id="886293"/>
    <lineage>
        <taxon>Bacteria</taxon>
        <taxon>Pseudomonadati</taxon>
        <taxon>Planctomycetota</taxon>
        <taxon>Planctomycetia</taxon>
        <taxon>Isosphaerales</taxon>
        <taxon>Isosphaeraceae</taxon>
        <taxon>Singulisphaera</taxon>
    </lineage>
</organism>
<dbReference type="InterPro" id="IPR007712">
    <property type="entry name" value="RelE/ParE_toxin"/>
</dbReference>
<dbReference type="Gene3D" id="3.30.2310.20">
    <property type="entry name" value="RelE-like"/>
    <property type="match status" value="1"/>
</dbReference>
<dbReference type="EMBL" id="CP003364">
    <property type="protein sequence ID" value="AGA27526.1"/>
    <property type="molecule type" value="Genomic_DNA"/>
</dbReference>
<evidence type="ECO:0000256" key="1">
    <source>
        <dbReference type="ARBA" id="ARBA00006226"/>
    </source>
</evidence>
<dbReference type="OrthoDB" id="287917at2"/>
<dbReference type="PANTHER" id="PTHR33755">
    <property type="entry name" value="TOXIN PARE1-RELATED"/>
    <property type="match status" value="1"/>
</dbReference>
<name>L0DFU1_SINAD</name>
<evidence type="ECO:0000256" key="2">
    <source>
        <dbReference type="ARBA" id="ARBA00022649"/>
    </source>
</evidence>
<dbReference type="HOGENOM" id="CLU_147162_10_1_0"/>
<dbReference type="KEGG" id="saci:Sinac_3255"/>
<proteinExistence type="inferred from homology"/>
<dbReference type="Proteomes" id="UP000010798">
    <property type="component" value="Chromosome"/>
</dbReference>
<keyword evidence="2" id="KW-1277">Toxin-antitoxin system</keyword>
<reference evidence="3 4" key="1">
    <citation type="submission" date="2012-02" db="EMBL/GenBank/DDBJ databases">
        <title>Complete sequence of chromosome of Singulisphaera acidiphila DSM 18658.</title>
        <authorList>
            <consortium name="US DOE Joint Genome Institute (JGI-PGF)"/>
            <person name="Lucas S."/>
            <person name="Copeland A."/>
            <person name="Lapidus A."/>
            <person name="Glavina del Rio T."/>
            <person name="Dalin E."/>
            <person name="Tice H."/>
            <person name="Bruce D."/>
            <person name="Goodwin L."/>
            <person name="Pitluck S."/>
            <person name="Peters L."/>
            <person name="Ovchinnikova G."/>
            <person name="Chertkov O."/>
            <person name="Kyrpides N."/>
            <person name="Mavromatis K."/>
            <person name="Ivanova N."/>
            <person name="Brettin T."/>
            <person name="Detter J.C."/>
            <person name="Han C."/>
            <person name="Larimer F."/>
            <person name="Land M."/>
            <person name="Hauser L."/>
            <person name="Markowitz V."/>
            <person name="Cheng J.-F."/>
            <person name="Hugenholtz P."/>
            <person name="Woyke T."/>
            <person name="Wu D."/>
            <person name="Tindall B."/>
            <person name="Pomrenke H."/>
            <person name="Brambilla E."/>
            <person name="Klenk H.-P."/>
            <person name="Eisen J.A."/>
        </authorList>
    </citation>
    <scope>NUCLEOTIDE SEQUENCE [LARGE SCALE GENOMIC DNA]</scope>
    <source>
        <strain evidence="4">ATCC BAA-1392 / DSM 18658 / VKM B-2454 / MOB10</strain>
    </source>
</reference>
<accession>L0DFU1</accession>
<sequence length="107" mass="12153">MSEPTILKTPLARIDLAACWGYIAERNPEAAHRFRLAAEATFAALARMPNIGAPYQVRNPRLQGLRCTRVRRFRSYLIFYRPIDGGIDVIRVLHAARDVAALFDELE</sequence>
<evidence type="ECO:0000313" key="3">
    <source>
        <dbReference type="EMBL" id="AGA27526.1"/>
    </source>
</evidence>
<dbReference type="InterPro" id="IPR035093">
    <property type="entry name" value="RelE/ParE_toxin_dom_sf"/>
</dbReference>
<gene>
    <name evidence="3" type="ordered locus">Sinac_3255</name>
</gene>
<dbReference type="eggNOG" id="COG3668">
    <property type="taxonomic scope" value="Bacteria"/>
</dbReference>
<dbReference type="InterPro" id="IPR051803">
    <property type="entry name" value="TA_system_RelE-like_toxin"/>
</dbReference>
<dbReference type="STRING" id="886293.Sinac_3255"/>
<comment type="similarity">
    <text evidence="1">Belongs to the RelE toxin family.</text>
</comment>
<protein>
    <submittedName>
        <fullName evidence="3">Plasmid stabilization system protein</fullName>
    </submittedName>
</protein>
<dbReference type="RefSeq" id="WP_015246672.1">
    <property type="nucleotide sequence ID" value="NC_019892.1"/>
</dbReference>
<dbReference type="AlphaFoldDB" id="L0DFU1"/>
<keyword evidence="4" id="KW-1185">Reference proteome</keyword>
<dbReference type="Pfam" id="PF05016">
    <property type="entry name" value="ParE_toxin"/>
    <property type="match status" value="1"/>
</dbReference>
<evidence type="ECO:0000313" key="4">
    <source>
        <dbReference type="Proteomes" id="UP000010798"/>
    </source>
</evidence>